<keyword evidence="7 8" id="KW-0472">Membrane</keyword>
<feature type="transmembrane region" description="Helical" evidence="8">
    <location>
        <begin position="168"/>
        <end position="187"/>
    </location>
</feature>
<evidence type="ECO:0000256" key="1">
    <source>
        <dbReference type="ARBA" id="ARBA00004651"/>
    </source>
</evidence>
<feature type="transmembrane region" description="Helical" evidence="8">
    <location>
        <begin position="63"/>
        <end position="82"/>
    </location>
</feature>
<feature type="transmembrane region" description="Helical" evidence="8">
    <location>
        <begin position="199"/>
        <end position="218"/>
    </location>
</feature>
<feature type="transmembrane region" description="Helical" evidence="8">
    <location>
        <begin position="225"/>
        <end position="245"/>
    </location>
</feature>
<feature type="domain" description="EamA" evidence="9">
    <location>
        <begin position="1"/>
        <end position="133"/>
    </location>
</feature>
<evidence type="ECO:0000256" key="4">
    <source>
        <dbReference type="ARBA" id="ARBA00022475"/>
    </source>
</evidence>
<feature type="transmembrane region" description="Helical" evidence="8">
    <location>
        <begin position="257"/>
        <end position="276"/>
    </location>
</feature>
<evidence type="ECO:0000256" key="5">
    <source>
        <dbReference type="ARBA" id="ARBA00022692"/>
    </source>
</evidence>
<feature type="transmembrane region" description="Helical" evidence="8">
    <location>
        <begin position="33"/>
        <end position="51"/>
    </location>
</feature>
<keyword evidence="4" id="KW-1003">Cell membrane</keyword>
<dbReference type="PANTHER" id="PTHR22911:SF137">
    <property type="entry name" value="SOLUTE CARRIER FAMILY 35 MEMBER G2-RELATED"/>
    <property type="match status" value="1"/>
</dbReference>
<evidence type="ECO:0000256" key="6">
    <source>
        <dbReference type="ARBA" id="ARBA00022989"/>
    </source>
</evidence>
<dbReference type="GO" id="GO:0005886">
    <property type="term" value="C:plasma membrane"/>
    <property type="evidence" value="ECO:0007669"/>
    <property type="project" value="UniProtKB-SubCell"/>
</dbReference>
<feature type="transmembrane region" description="Helical" evidence="8">
    <location>
        <begin position="5"/>
        <end position="21"/>
    </location>
</feature>
<dbReference type="EMBL" id="QFNY01000079">
    <property type="protein sequence ID" value="PZP01302.1"/>
    <property type="molecule type" value="Genomic_DNA"/>
</dbReference>
<dbReference type="InterPro" id="IPR004626">
    <property type="entry name" value="RarD"/>
</dbReference>
<evidence type="ECO:0000259" key="9">
    <source>
        <dbReference type="Pfam" id="PF00892"/>
    </source>
</evidence>
<keyword evidence="5 8" id="KW-0812">Transmembrane</keyword>
<feature type="domain" description="EamA" evidence="9">
    <location>
        <begin position="143"/>
        <end position="271"/>
    </location>
</feature>
<dbReference type="Pfam" id="PF00892">
    <property type="entry name" value="EamA"/>
    <property type="match status" value="2"/>
</dbReference>
<dbReference type="AlphaFoldDB" id="A0A2W5D2E0"/>
<comment type="subcellular location">
    <subcellularLocation>
        <location evidence="1">Cell membrane</location>
        <topology evidence="1">Multi-pass membrane protein</topology>
    </subcellularLocation>
</comment>
<dbReference type="PANTHER" id="PTHR22911">
    <property type="entry name" value="ACYL-MALONYL CONDENSING ENZYME-RELATED"/>
    <property type="match status" value="1"/>
</dbReference>
<keyword evidence="6 8" id="KW-1133">Transmembrane helix</keyword>
<comment type="similarity">
    <text evidence="2">Belongs to the EamA transporter family.</text>
</comment>
<dbReference type="InterPro" id="IPR037185">
    <property type="entry name" value="EmrE-like"/>
</dbReference>
<reference evidence="10 11" key="1">
    <citation type="submission" date="2017-11" db="EMBL/GenBank/DDBJ databases">
        <title>Infants hospitalized years apart are colonized by the same room-sourced microbial strains.</title>
        <authorList>
            <person name="Brooks B."/>
            <person name="Olm M.R."/>
            <person name="Firek B.A."/>
            <person name="Baker R."/>
            <person name="Thomas B.C."/>
            <person name="Morowitz M.J."/>
            <person name="Banfield J.F."/>
        </authorList>
    </citation>
    <scope>NUCLEOTIDE SEQUENCE [LARGE SCALE GENOMIC DNA]</scope>
    <source>
        <strain evidence="10">S2_012_000_R3_87</strain>
    </source>
</reference>
<evidence type="ECO:0000256" key="3">
    <source>
        <dbReference type="ARBA" id="ARBA00022448"/>
    </source>
</evidence>
<protein>
    <submittedName>
        <fullName evidence="10">EamA family transporter RarD</fullName>
    </submittedName>
</protein>
<dbReference type="Proteomes" id="UP000249451">
    <property type="component" value="Unassembled WGS sequence"/>
</dbReference>
<dbReference type="SUPFAM" id="SSF103481">
    <property type="entry name" value="Multidrug resistance efflux transporter EmrE"/>
    <property type="match status" value="2"/>
</dbReference>
<dbReference type="InterPro" id="IPR000620">
    <property type="entry name" value="EamA_dom"/>
</dbReference>
<proteinExistence type="inferred from homology"/>
<evidence type="ECO:0000256" key="2">
    <source>
        <dbReference type="ARBA" id="ARBA00007362"/>
    </source>
</evidence>
<feature type="transmembrane region" description="Helical" evidence="8">
    <location>
        <begin position="88"/>
        <end position="110"/>
    </location>
</feature>
<sequence length="300" mass="33071">MLWGFAAYIMWGFFPAFFPLLEPAAPVEILAHRFIWTLVFVLLLLLALRRIKLLREITPREWIRVAVASLLISVNWGLYIYAVNSGHVADAALGYFINPLVSVVLGVLLLRESLRPMQKLSVAIAAVAVVILTIALGQPPIISLGLALSFGFYGLAKKRMRLEPLQSLAAETMVLAPIAVIYLLWLGPESTFTTEGGGHTALLMVAGVVTALPLLAFARAAQEMSLTSLGMIQYLTPVMQMLWAVFVTKEHIEPMRWVGFSIIWVAVVIFIIDMVIQTRATRRNASLEKLGTDTPATEEG</sequence>
<dbReference type="RefSeq" id="WP_070761897.1">
    <property type="nucleotide sequence ID" value="NZ_CP136640.1"/>
</dbReference>
<comment type="caution">
    <text evidence="10">The sequence shown here is derived from an EMBL/GenBank/DDBJ whole genome shotgun (WGS) entry which is preliminary data.</text>
</comment>
<organism evidence="10 11">
    <name type="scientific">Corynebacterium urealyticum</name>
    <dbReference type="NCBI Taxonomy" id="43771"/>
    <lineage>
        <taxon>Bacteria</taxon>
        <taxon>Bacillati</taxon>
        <taxon>Actinomycetota</taxon>
        <taxon>Actinomycetes</taxon>
        <taxon>Mycobacteriales</taxon>
        <taxon>Corynebacteriaceae</taxon>
        <taxon>Corynebacterium</taxon>
    </lineage>
</organism>
<feature type="transmembrane region" description="Helical" evidence="8">
    <location>
        <begin position="141"/>
        <end position="156"/>
    </location>
</feature>
<evidence type="ECO:0000313" key="10">
    <source>
        <dbReference type="EMBL" id="PZP01302.1"/>
    </source>
</evidence>
<name>A0A2W5D2E0_9CORY</name>
<feature type="transmembrane region" description="Helical" evidence="8">
    <location>
        <begin position="117"/>
        <end position="135"/>
    </location>
</feature>
<evidence type="ECO:0000256" key="7">
    <source>
        <dbReference type="ARBA" id="ARBA00023136"/>
    </source>
</evidence>
<keyword evidence="3" id="KW-0813">Transport</keyword>
<evidence type="ECO:0000313" key="11">
    <source>
        <dbReference type="Proteomes" id="UP000249451"/>
    </source>
</evidence>
<evidence type="ECO:0000256" key="8">
    <source>
        <dbReference type="SAM" id="Phobius"/>
    </source>
</evidence>
<dbReference type="NCBIfam" id="TIGR00688">
    <property type="entry name" value="rarD"/>
    <property type="match status" value="1"/>
</dbReference>
<gene>
    <name evidence="10" type="primary">rarD</name>
    <name evidence="10" type="ORF">DI609_04440</name>
</gene>
<accession>A0A2W5D2E0</accession>